<feature type="binding site" evidence="17">
    <location>
        <position position="286"/>
    </location>
    <ligand>
        <name>(6S)-NADPHX</name>
        <dbReference type="ChEBI" id="CHEBI:64076"/>
    </ligand>
</feature>
<comment type="function">
    <text evidence="18">Catalyzes the epimerization of the S- and R-forms of NAD(P)HX, a damaged form of NAD(P)H that is a result of enzymatic or heat-dependent hydration. This is a prerequisite for the S-specific NAD(P)H-hydrate dehydratase to allow the repair of both epimers of NAD(P)HX.</text>
</comment>
<evidence type="ECO:0000256" key="4">
    <source>
        <dbReference type="ARBA" id="ARBA00009524"/>
    </source>
</evidence>
<dbReference type="PROSITE" id="PS51385">
    <property type="entry name" value="YJEF_N"/>
    <property type="match status" value="1"/>
</dbReference>
<evidence type="ECO:0000313" key="22">
    <source>
        <dbReference type="EMBL" id="ABM37743.1"/>
    </source>
</evidence>
<dbReference type="HOGENOM" id="CLU_024853_4_3_4"/>
<feature type="binding site" evidence="18">
    <location>
        <position position="165"/>
    </location>
    <ligand>
        <name>(6S)-NADPHX</name>
        <dbReference type="ChEBI" id="CHEBI:64076"/>
    </ligand>
</feature>
<comment type="function">
    <text evidence="17">Catalyzes the dehydration of the S-form of NAD(P)HX at the expense of ADP, which is converted to AMP. Together with NAD(P)HX epimerase, which catalyzes the epimerization of the S- and R-forms, the enzyme allows the repair of both epimers of NAD(P)HX, a damaged form of NAD(P)H that is a result of enzymatic or heat-dependent hydration.</text>
</comment>
<keyword evidence="5 18" id="KW-0479">Metal-binding</keyword>
<evidence type="ECO:0000256" key="8">
    <source>
        <dbReference type="ARBA" id="ARBA00022857"/>
    </source>
</evidence>
<evidence type="ECO:0000256" key="12">
    <source>
        <dbReference type="ARBA" id="ARBA00023239"/>
    </source>
</evidence>
<feature type="binding site" evidence="17">
    <location>
        <begin position="433"/>
        <end position="437"/>
    </location>
    <ligand>
        <name>AMP</name>
        <dbReference type="ChEBI" id="CHEBI:456215"/>
    </ligand>
</feature>
<feature type="binding site" evidence="17">
    <location>
        <position position="462"/>
    </location>
    <ligand>
        <name>AMP</name>
        <dbReference type="ChEBI" id="CHEBI:456215"/>
    </ligand>
</feature>
<dbReference type="GO" id="GO:0052855">
    <property type="term" value="F:ADP-dependent NAD(P)H-hydrate dehydratase activity"/>
    <property type="evidence" value="ECO:0007669"/>
    <property type="project" value="UniProtKB-UniRule"/>
</dbReference>
<dbReference type="InterPro" id="IPR030677">
    <property type="entry name" value="Nnr"/>
</dbReference>
<dbReference type="HAMAP" id="MF_01966">
    <property type="entry name" value="NADHX_epimerase"/>
    <property type="match status" value="1"/>
</dbReference>
<evidence type="ECO:0000256" key="10">
    <source>
        <dbReference type="ARBA" id="ARBA00023027"/>
    </source>
</evidence>
<comment type="catalytic activity">
    <reaction evidence="16 17 19">
        <text>(6S)-NADPHX + ADP = AMP + phosphate + NADPH + H(+)</text>
        <dbReference type="Rhea" id="RHEA:32235"/>
        <dbReference type="ChEBI" id="CHEBI:15378"/>
        <dbReference type="ChEBI" id="CHEBI:43474"/>
        <dbReference type="ChEBI" id="CHEBI:57783"/>
        <dbReference type="ChEBI" id="CHEBI:64076"/>
        <dbReference type="ChEBI" id="CHEBI:456215"/>
        <dbReference type="ChEBI" id="CHEBI:456216"/>
        <dbReference type="EC" id="4.2.1.136"/>
    </reaction>
</comment>
<dbReference type="STRING" id="365044.Pnap_2436"/>
<evidence type="ECO:0000256" key="11">
    <source>
        <dbReference type="ARBA" id="ARBA00023235"/>
    </source>
</evidence>
<dbReference type="Pfam" id="PF01256">
    <property type="entry name" value="Carb_kinase"/>
    <property type="match status" value="1"/>
</dbReference>
<evidence type="ECO:0000313" key="23">
    <source>
        <dbReference type="Proteomes" id="UP000000644"/>
    </source>
</evidence>
<feature type="domain" description="YjeF N-terminal" evidence="21">
    <location>
        <begin position="18"/>
        <end position="235"/>
    </location>
</feature>
<feature type="domain" description="YjeF C-terminal" evidence="20">
    <location>
        <begin position="247"/>
        <end position="517"/>
    </location>
</feature>
<evidence type="ECO:0000256" key="16">
    <source>
        <dbReference type="ARBA" id="ARBA00049209"/>
    </source>
</evidence>
<name>A1VQ15_POLNA</name>
<keyword evidence="12 17" id="KW-0456">Lyase</keyword>
<proteinExistence type="inferred from homology"/>
<dbReference type="OrthoDB" id="9806925at2"/>
<evidence type="ECO:0000259" key="21">
    <source>
        <dbReference type="PROSITE" id="PS51385"/>
    </source>
</evidence>
<evidence type="ECO:0000256" key="14">
    <source>
        <dbReference type="ARBA" id="ARBA00025153"/>
    </source>
</evidence>
<keyword evidence="8 17" id="KW-0521">NADP</keyword>
<dbReference type="PROSITE" id="PS51383">
    <property type="entry name" value="YJEF_C_3"/>
    <property type="match status" value="1"/>
</dbReference>
<dbReference type="PANTHER" id="PTHR12592">
    <property type="entry name" value="ATP-DEPENDENT (S)-NAD(P)H-HYDRATE DEHYDRATASE FAMILY MEMBER"/>
    <property type="match status" value="1"/>
</dbReference>
<evidence type="ECO:0000256" key="19">
    <source>
        <dbReference type="PIRNR" id="PIRNR017184"/>
    </source>
</evidence>
<organism evidence="22 23">
    <name type="scientific">Polaromonas naphthalenivorans (strain CJ2)</name>
    <dbReference type="NCBI Taxonomy" id="365044"/>
    <lineage>
        <taxon>Bacteria</taxon>
        <taxon>Pseudomonadati</taxon>
        <taxon>Pseudomonadota</taxon>
        <taxon>Betaproteobacteria</taxon>
        <taxon>Burkholderiales</taxon>
        <taxon>Comamonadaceae</taxon>
        <taxon>Polaromonas</taxon>
    </lineage>
</organism>
<evidence type="ECO:0000256" key="2">
    <source>
        <dbReference type="ARBA" id="ARBA00000909"/>
    </source>
</evidence>
<comment type="function">
    <text evidence="14 19">Bifunctional enzyme that catalyzes the epimerization of the S- and R-forms of NAD(P)HX and the dehydration of the S-form of NAD(P)HX at the expense of ADP, which is converted to AMP. This allows the repair of both epimers of NAD(P)HX, a damaged form of NAD(P)H that is a result of enzymatic or heat-dependent hydration.</text>
</comment>
<accession>A1VQ15</accession>
<feature type="binding site" evidence="18">
    <location>
        <begin position="64"/>
        <end position="68"/>
    </location>
    <ligand>
        <name>(6S)-NADPHX</name>
        <dbReference type="ChEBI" id="CHEBI:64076"/>
    </ligand>
</feature>
<comment type="catalytic activity">
    <reaction evidence="1 18 19">
        <text>(6R)-NADHX = (6S)-NADHX</text>
        <dbReference type="Rhea" id="RHEA:32215"/>
        <dbReference type="ChEBI" id="CHEBI:64074"/>
        <dbReference type="ChEBI" id="CHEBI:64075"/>
        <dbReference type="EC" id="5.1.99.6"/>
    </reaction>
</comment>
<dbReference type="SUPFAM" id="SSF53613">
    <property type="entry name" value="Ribokinase-like"/>
    <property type="match status" value="1"/>
</dbReference>
<dbReference type="PANTHER" id="PTHR12592:SF0">
    <property type="entry name" value="ATP-DEPENDENT (S)-NAD(P)H-HYDRATE DEHYDRATASE"/>
    <property type="match status" value="1"/>
</dbReference>
<dbReference type="GO" id="GO:0005524">
    <property type="term" value="F:ATP binding"/>
    <property type="evidence" value="ECO:0007669"/>
    <property type="project" value="UniProtKB-UniRule"/>
</dbReference>
<keyword evidence="22" id="KW-0418">Kinase</keyword>
<comment type="subunit">
    <text evidence="17">Homotetramer.</text>
</comment>
<evidence type="ECO:0000256" key="9">
    <source>
        <dbReference type="ARBA" id="ARBA00022958"/>
    </source>
</evidence>
<feature type="binding site" evidence="17">
    <location>
        <position position="396"/>
    </location>
    <ligand>
        <name>(6S)-NADPHX</name>
        <dbReference type="ChEBI" id="CHEBI:64076"/>
    </ligand>
</feature>
<dbReference type="HAMAP" id="MF_01965">
    <property type="entry name" value="NADHX_dehydratase"/>
    <property type="match status" value="1"/>
</dbReference>
<evidence type="ECO:0000256" key="6">
    <source>
        <dbReference type="ARBA" id="ARBA00022741"/>
    </source>
</evidence>
<dbReference type="EC" id="4.2.1.136" evidence="19"/>
<reference evidence="23" key="1">
    <citation type="journal article" date="2009" name="Environ. Microbiol.">
        <title>The genome of Polaromonas naphthalenivorans strain CJ2, isolated from coal tar-contaminated sediment, reveals physiological and metabolic versatility and evolution through extensive horizontal gene transfer.</title>
        <authorList>
            <person name="Yagi J.M."/>
            <person name="Sims D."/>
            <person name="Brettin T."/>
            <person name="Bruce D."/>
            <person name="Madsen E.L."/>
        </authorList>
    </citation>
    <scope>NUCLEOTIDE SEQUENCE [LARGE SCALE GENOMIC DNA]</scope>
    <source>
        <strain evidence="23">CJ2</strain>
    </source>
</reference>
<protein>
    <recommendedName>
        <fullName evidence="19">Bifunctional NAD(P)H-hydrate repair enzyme</fullName>
    </recommendedName>
    <alternativeName>
        <fullName evidence="19">Nicotinamide nucleotide repair protein</fullName>
    </alternativeName>
    <domain>
        <recommendedName>
            <fullName evidence="19">ADP-dependent (S)-NAD(P)H-hydrate dehydratase</fullName>
            <ecNumber evidence="19">4.2.1.136</ecNumber>
        </recommendedName>
        <alternativeName>
            <fullName evidence="19">ADP-dependent NAD(P)HX dehydratase</fullName>
        </alternativeName>
    </domain>
    <domain>
        <recommendedName>
            <fullName evidence="19">NAD(P)H-hydrate epimerase</fullName>
            <ecNumber evidence="19">5.1.99.6</ecNumber>
        </recommendedName>
    </domain>
</protein>
<comment type="caution">
    <text evidence="18">Lacks conserved residue(s) required for the propagation of feature annotation.</text>
</comment>
<feature type="binding site" evidence="18">
    <location>
        <position position="128"/>
    </location>
    <ligand>
        <name>K(+)</name>
        <dbReference type="ChEBI" id="CHEBI:29103"/>
    </ligand>
</feature>
<evidence type="ECO:0000256" key="17">
    <source>
        <dbReference type="HAMAP-Rule" id="MF_01965"/>
    </source>
</evidence>
<keyword evidence="23" id="KW-1185">Reference proteome</keyword>
<dbReference type="SUPFAM" id="SSF64153">
    <property type="entry name" value="YjeF N-terminal domain-like"/>
    <property type="match status" value="1"/>
</dbReference>
<comment type="cofactor">
    <cofactor evidence="18 19">
        <name>K(+)</name>
        <dbReference type="ChEBI" id="CHEBI:29103"/>
    </cofactor>
    <text evidence="18 19">Binds 1 potassium ion per subunit.</text>
</comment>
<dbReference type="InterPro" id="IPR017953">
    <property type="entry name" value="Carbohydrate_kinase_pred_CS"/>
</dbReference>
<dbReference type="Proteomes" id="UP000000644">
    <property type="component" value="Chromosome"/>
</dbReference>
<evidence type="ECO:0000256" key="1">
    <source>
        <dbReference type="ARBA" id="ARBA00000013"/>
    </source>
</evidence>
<evidence type="ECO:0000256" key="7">
    <source>
        <dbReference type="ARBA" id="ARBA00022840"/>
    </source>
</evidence>
<comment type="catalytic activity">
    <reaction evidence="2 18 19">
        <text>(6R)-NADPHX = (6S)-NADPHX</text>
        <dbReference type="Rhea" id="RHEA:32227"/>
        <dbReference type="ChEBI" id="CHEBI:64076"/>
        <dbReference type="ChEBI" id="CHEBI:64077"/>
        <dbReference type="EC" id="5.1.99.6"/>
    </reaction>
</comment>
<dbReference type="CDD" id="cd01171">
    <property type="entry name" value="YXKO-related"/>
    <property type="match status" value="1"/>
</dbReference>
<sequence length="517" mass="52815">MQKISSTLSHPLYDVAAIRLIEQQAASALPAHTLMQRAGLSVARLALALAPHAQCIWIACGPGNNGGDGFEAALHLHQWGKKVVVTWTGLPSGKSESPPDAQASRQRAVAAGVPMASEPPPGFDLCIDALLGIGATLDPGRPASALMQQWLEMMHASAALRLAVDVPTGLNADTGVTTFKSTIKSIAVNAHPISAKGLFTLSLLSLKPGLFTASGRDCAGEVWFDDLGVSPADSVLAAEPCAWLLGADQASQSLRTSAAHASHKGSFGDVAVLGGESTAATQMTGAALLAASAALHAGAGRVFVALLGNAPGMKVDPEQPELMFRSPEAVDMAHQVVVCGCGGGESVKTVLAKVLSTARRAVLDADALNAIAMDPQLQTQLKARQGRGYSTLLTPHPLEAARLMGITAMAVQADRLSAARQLAERFQCVVVLKGSGTVIAAPGQPTLVNATGNALLATAGTGDVLAGMLGACLARGMSAVEAARSAVFAHGHRADIWASDKPGHALTASALVQSQTG</sequence>
<feature type="binding site" evidence="17">
    <location>
        <position position="463"/>
    </location>
    <ligand>
        <name>(6S)-NADPHX</name>
        <dbReference type="ChEBI" id="CHEBI:64076"/>
    </ligand>
</feature>
<dbReference type="InterPro" id="IPR036652">
    <property type="entry name" value="YjeF_N_dom_sf"/>
</dbReference>
<dbReference type="eggNOG" id="COG0062">
    <property type="taxonomic scope" value="Bacteria"/>
</dbReference>
<dbReference type="KEGG" id="pna:Pnap_2436"/>
<gene>
    <name evidence="18" type="primary">nnrE</name>
    <name evidence="17" type="synonym">nnrD</name>
    <name evidence="22" type="ordered locus">Pnap_2436</name>
</gene>
<evidence type="ECO:0000256" key="18">
    <source>
        <dbReference type="HAMAP-Rule" id="MF_01966"/>
    </source>
</evidence>
<dbReference type="EMBL" id="CP000529">
    <property type="protein sequence ID" value="ABM37743.1"/>
    <property type="molecule type" value="Genomic_DNA"/>
</dbReference>
<dbReference type="GO" id="GO:0110051">
    <property type="term" value="P:metabolite repair"/>
    <property type="evidence" value="ECO:0007669"/>
    <property type="project" value="TreeGrafter"/>
</dbReference>
<dbReference type="NCBIfam" id="TIGR00196">
    <property type="entry name" value="yjeF_cterm"/>
    <property type="match status" value="1"/>
</dbReference>
<keyword evidence="11 18" id="KW-0413">Isomerase</keyword>
<dbReference type="InterPro" id="IPR004443">
    <property type="entry name" value="YjeF_N_dom"/>
</dbReference>
<keyword evidence="22" id="KW-0808">Transferase</keyword>
<feature type="binding site" evidence="17">
    <location>
        <position position="342"/>
    </location>
    <ligand>
        <name>(6S)-NADPHX</name>
        <dbReference type="ChEBI" id="CHEBI:64076"/>
    </ligand>
</feature>
<dbReference type="PIRSF" id="PIRSF017184">
    <property type="entry name" value="Nnr"/>
    <property type="match status" value="1"/>
</dbReference>
<comment type="similarity">
    <text evidence="4 19">In the C-terminal section; belongs to the NnrD/CARKD family.</text>
</comment>
<dbReference type="Gene3D" id="3.40.1190.20">
    <property type="match status" value="1"/>
</dbReference>
<dbReference type="GO" id="GO:0016301">
    <property type="term" value="F:kinase activity"/>
    <property type="evidence" value="ECO:0007669"/>
    <property type="project" value="UniProtKB-KW"/>
</dbReference>
<keyword evidence="9 18" id="KW-0630">Potassium</keyword>
<comment type="cofactor">
    <cofactor evidence="17">
        <name>Mg(2+)</name>
        <dbReference type="ChEBI" id="CHEBI:18420"/>
    </cofactor>
</comment>
<keyword evidence="13" id="KW-0511">Multifunctional enzyme</keyword>
<evidence type="ECO:0000256" key="15">
    <source>
        <dbReference type="ARBA" id="ARBA00048238"/>
    </source>
</evidence>
<evidence type="ECO:0000256" key="13">
    <source>
        <dbReference type="ARBA" id="ARBA00023268"/>
    </source>
</evidence>
<feature type="binding site" evidence="18">
    <location>
        <position position="168"/>
    </location>
    <ligand>
        <name>K(+)</name>
        <dbReference type="ChEBI" id="CHEBI:29103"/>
    </ligand>
</feature>
<comment type="catalytic activity">
    <reaction evidence="15 17 19">
        <text>(6S)-NADHX + ADP = AMP + phosphate + NADH + H(+)</text>
        <dbReference type="Rhea" id="RHEA:32223"/>
        <dbReference type="ChEBI" id="CHEBI:15378"/>
        <dbReference type="ChEBI" id="CHEBI:43474"/>
        <dbReference type="ChEBI" id="CHEBI:57945"/>
        <dbReference type="ChEBI" id="CHEBI:64074"/>
        <dbReference type="ChEBI" id="CHEBI:456215"/>
        <dbReference type="ChEBI" id="CHEBI:456216"/>
        <dbReference type="EC" id="4.2.1.136"/>
    </reaction>
</comment>
<comment type="similarity">
    <text evidence="18">Belongs to the NnrE/AIBP family.</text>
</comment>
<dbReference type="AlphaFoldDB" id="A1VQ15"/>
<evidence type="ECO:0000259" key="20">
    <source>
        <dbReference type="PROSITE" id="PS51383"/>
    </source>
</evidence>
<dbReference type="RefSeq" id="WP_011801821.1">
    <property type="nucleotide sequence ID" value="NC_008781.1"/>
</dbReference>
<dbReference type="GO" id="GO:0052856">
    <property type="term" value="F:NAD(P)HX epimerase activity"/>
    <property type="evidence" value="ECO:0007669"/>
    <property type="project" value="UniProtKB-UniRule"/>
</dbReference>
<dbReference type="GO" id="GO:0046496">
    <property type="term" value="P:nicotinamide nucleotide metabolic process"/>
    <property type="evidence" value="ECO:0007669"/>
    <property type="project" value="UniProtKB-UniRule"/>
</dbReference>
<dbReference type="Gene3D" id="3.40.50.10260">
    <property type="entry name" value="YjeF N-terminal domain"/>
    <property type="match status" value="1"/>
</dbReference>
<keyword evidence="7 17" id="KW-0067">ATP-binding</keyword>
<feature type="binding site" evidence="18">
    <location>
        <position position="65"/>
    </location>
    <ligand>
        <name>K(+)</name>
        <dbReference type="ChEBI" id="CHEBI:29103"/>
    </ligand>
</feature>
<comment type="similarity">
    <text evidence="3 19">In the N-terminal section; belongs to the NnrE/AIBP family.</text>
</comment>
<evidence type="ECO:0000256" key="3">
    <source>
        <dbReference type="ARBA" id="ARBA00006001"/>
    </source>
</evidence>
<evidence type="ECO:0000256" key="5">
    <source>
        <dbReference type="ARBA" id="ARBA00022723"/>
    </source>
</evidence>
<dbReference type="GO" id="GO:0046872">
    <property type="term" value="F:metal ion binding"/>
    <property type="evidence" value="ECO:0007669"/>
    <property type="project" value="UniProtKB-UniRule"/>
</dbReference>
<dbReference type="eggNOG" id="COG0063">
    <property type="taxonomic scope" value="Bacteria"/>
</dbReference>
<dbReference type="Pfam" id="PF03853">
    <property type="entry name" value="YjeF_N"/>
    <property type="match status" value="1"/>
</dbReference>
<keyword evidence="10 17" id="KW-0520">NAD</keyword>
<keyword evidence="6 17" id="KW-0547">Nucleotide-binding</keyword>
<comment type="similarity">
    <text evidence="17">Belongs to the NnrD/CARKD family.</text>
</comment>
<dbReference type="InterPro" id="IPR000631">
    <property type="entry name" value="CARKD"/>
</dbReference>
<dbReference type="EC" id="5.1.99.6" evidence="19"/>
<dbReference type="PROSITE" id="PS01050">
    <property type="entry name" value="YJEF_C_2"/>
    <property type="match status" value="1"/>
</dbReference>
<dbReference type="InterPro" id="IPR029056">
    <property type="entry name" value="Ribokinase-like"/>
</dbReference>